<gene>
    <name evidence="1" type="ORF">CO726_22855</name>
</gene>
<sequence length="500" mass="58913">MLVSTEEKLINLKRNINFINTFELFENLMNKVENEGDIFQIINIMTDFIVKNKIHLNSEEFNNLAISIDGFINHCNNYEFSNIKMRELYQDIQIQFKNLHTYLINKVKTTVYLFSSDHLNLSKRILNKEYLNFEKLGTNINDSVMGTVRNEITLLIIDKKYYDEFYNEIQNRGFDKVIIYEDIITELYTAAINQYYRNYDYNFLNNTLKVCKEDKDINTLIVGLSYSLFGVEVDLLKEKSINLSLASQDIYYSLKIIEDVINENKSVKNCIIGTAYYSFHFDLSRGSEAYRITDVYYPLFKDTHYYQIPYEQNNDDKQNSFENFVSDEIKTIFDVNGLEKEMMDIYYSKVGLSYFNSDKSRKSGSLIGNTSLGDLSEQQKIALGTDRAISHNKVLKYEETLKENVQIFAQTFKFLNENGVKPIIVVFPTTSYYKENLSPKYKEIFYDKMKYLKENFEFEIIDLFDSNIFNENDCLDLDHLDKEGAIKVTNILNERLFKNK</sequence>
<reference evidence="1 2" key="1">
    <citation type="submission" date="2017-09" db="EMBL/GenBank/DDBJ databases">
        <title>Biocontrol bacteria screening and application from spent mushroom substrate.</title>
        <authorList>
            <person name="Sun X."/>
        </authorList>
    </citation>
    <scope>NUCLEOTIDE SEQUENCE [LARGE SCALE GENOMIC DNA]</scope>
    <source>
        <strain evidence="1 2">100374</strain>
    </source>
</reference>
<evidence type="ECO:0008006" key="3">
    <source>
        <dbReference type="Google" id="ProtNLM"/>
    </source>
</evidence>
<evidence type="ECO:0000313" key="1">
    <source>
        <dbReference type="EMBL" id="PIE93104.1"/>
    </source>
</evidence>
<dbReference type="RefSeq" id="WP_099685798.1">
    <property type="nucleotide sequence ID" value="NZ_NWUW01000021.1"/>
</dbReference>
<dbReference type="Proteomes" id="UP000228484">
    <property type="component" value="Unassembled WGS sequence"/>
</dbReference>
<comment type="caution">
    <text evidence="1">The sequence shown here is derived from an EMBL/GenBank/DDBJ whole genome shotgun (WGS) entry which is preliminary data.</text>
</comment>
<dbReference type="AlphaFoldDB" id="A0A2G6Q8E5"/>
<dbReference type="EMBL" id="NWUW01000021">
    <property type="protein sequence ID" value="PIE93104.1"/>
    <property type="molecule type" value="Genomic_DNA"/>
</dbReference>
<proteinExistence type="predicted"/>
<evidence type="ECO:0000313" key="2">
    <source>
        <dbReference type="Proteomes" id="UP000228484"/>
    </source>
</evidence>
<organism evidence="1 2">
    <name type="scientific">Bacillus fungorum</name>
    <dbReference type="NCBI Taxonomy" id="2039284"/>
    <lineage>
        <taxon>Bacteria</taxon>
        <taxon>Bacillati</taxon>
        <taxon>Bacillota</taxon>
        <taxon>Bacilli</taxon>
        <taxon>Bacillales</taxon>
        <taxon>Bacillaceae</taxon>
        <taxon>Bacillus</taxon>
    </lineage>
</organism>
<name>A0A2G6Q8E5_9BACI</name>
<keyword evidence="2" id="KW-1185">Reference proteome</keyword>
<accession>A0A2G6Q8E5</accession>
<protein>
    <recommendedName>
        <fullName evidence="3">Chemotaxis protein</fullName>
    </recommendedName>
</protein>